<evidence type="ECO:0000313" key="1">
    <source>
        <dbReference type="EMBL" id="CAG8746941.1"/>
    </source>
</evidence>
<keyword evidence="2" id="KW-1185">Reference proteome</keyword>
<dbReference type="Proteomes" id="UP000789920">
    <property type="component" value="Unassembled WGS sequence"/>
</dbReference>
<accession>A0ACA9QDC4</accession>
<comment type="caution">
    <text evidence="1">The sequence shown here is derived from an EMBL/GenBank/DDBJ whole genome shotgun (WGS) entry which is preliminary data.</text>
</comment>
<evidence type="ECO:0000313" key="2">
    <source>
        <dbReference type="Proteomes" id="UP000789920"/>
    </source>
</evidence>
<feature type="non-terminal residue" evidence="1">
    <location>
        <position position="1"/>
    </location>
</feature>
<name>A0ACA9QDC4_9GLOM</name>
<sequence length="54" mass="5901">ATIVYGILMLNAFGEGLKKFFVKSSAKPNSPDEEANIETQDIVSSPKMKVLIDD</sequence>
<gene>
    <name evidence="1" type="ORF">RPERSI_LOCUS13765</name>
</gene>
<dbReference type="EMBL" id="CAJVQC010030896">
    <property type="protein sequence ID" value="CAG8746941.1"/>
    <property type="molecule type" value="Genomic_DNA"/>
</dbReference>
<protein>
    <submittedName>
        <fullName evidence="1">25771_t:CDS:1</fullName>
    </submittedName>
</protein>
<reference evidence="1" key="1">
    <citation type="submission" date="2021-06" db="EMBL/GenBank/DDBJ databases">
        <authorList>
            <person name="Kallberg Y."/>
            <person name="Tangrot J."/>
            <person name="Rosling A."/>
        </authorList>
    </citation>
    <scope>NUCLEOTIDE SEQUENCE</scope>
    <source>
        <strain evidence="1">MA461A</strain>
    </source>
</reference>
<organism evidence="1 2">
    <name type="scientific">Racocetra persica</name>
    <dbReference type="NCBI Taxonomy" id="160502"/>
    <lineage>
        <taxon>Eukaryota</taxon>
        <taxon>Fungi</taxon>
        <taxon>Fungi incertae sedis</taxon>
        <taxon>Mucoromycota</taxon>
        <taxon>Glomeromycotina</taxon>
        <taxon>Glomeromycetes</taxon>
        <taxon>Diversisporales</taxon>
        <taxon>Gigasporaceae</taxon>
        <taxon>Racocetra</taxon>
    </lineage>
</organism>
<proteinExistence type="predicted"/>